<accession>A0A484GRJ8</accession>
<dbReference type="Proteomes" id="UP000295264">
    <property type="component" value="Unassembled WGS sequence"/>
</dbReference>
<comment type="caution">
    <text evidence="1">The sequence shown here is derived from an EMBL/GenBank/DDBJ whole genome shotgun (WGS) entry which is preliminary data.</text>
</comment>
<keyword evidence="2" id="KW-1185">Reference proteome</keyword>
<organism evidence="1 2">
    <name type="scientific">Sousa chinensis</name>
    <name type="common">Indo-pacific humpbacked dolphin</name>
    <name type="synonym">Steno chinensis</name>
    <dbReference type="NCBI Taxonomy" id="103600"/>
    <lineage>
        <taxon>Eukaryota</taxon>
        <taxon>Metazoa</taxon>
        <taxon>Chordata</taxon>
        <taxon>Craniata</taxon>
        <taxon>Vertebrata</taxon>
        <taxon>Euteleostomi</taxon>
        <taxon>Mammalia</taxon>
        <taxon>Eutheria</taxon>
        <taxon>Laurasiatheria</taxon>
        <taxon>Artiodactyla</taxon>
        <taxon>Whippomorpha</taxon>
        <taxon>Cetacea</taxon>
        <taxon>Odontoceti</taxon>
        <taxon>Delphinidae</taxon>
        <taxon>Sousa</taxon>
    </lineage>
</organism>
<sequence>NTGHTAVTFVWFCKVQDIVVGKRTNFLISWEQKPIILDC</sequence>
<feature type="non-terminal residue" evidence="1">
    <location>
        <position position="39"/>
    </location>
</feature>
<evidence type="ECO:0000313" key="2">
    <source>
        <dbReference type="Proteomes" id="UP000295264"/>
    </source>
</evidence>
<gene>
    <name evidence="1" type="ORF">DBR06_SOUSAS110359</name>
</gene>
<dbReference type="EMBL" id="QWLN02004798">
    <property type="protein sequence ID" value="TEA38464.1"/>
    <property type="molecule type" value="Genomic_DNA"/>
</dbReference>
<proteinExistence type="predicted"/>
<name>A0A484GRJ8_SOUCH</name>
<evidence type="ECO:0000313" key="1">
    <source>
        <dbReference type="EMBL" id="TEA38464.1"/>
    </source>
</evidence>
<reference evidence="1 2" key="1">
    <citation type="journal article" date="2018" name="Genomics">
        <title>Molecular footprints of inshore aquatic adaptation in Indo-Pacific humpback dolphin (Sousa chinensis).</title>
        <authorList>
            <person name="Ming Y."/>
            <person name="Jian J."/>
            <person name="Yu F."/>
            <person name="Yu X."/>
            <person name="Wang J."/>
            <person name="Liu W."/>
        </authorList>
    </citation>
    <scope>NUCLEOTIDE SEQUENCE [LARGE SCALE GENOMIC DNA]</scope>
    <source>
        <strain evidence="1">MY-2018</strain>
        <tissue evidence="1">Skin</tissue>
    </source>
</reference>
<dbReference type="AlphaFoldDB" id="A0A484GRJ8"/>
<protein>
    <submittedName>
        <fullName evidence="1">Uncharacterized protein</fullName>
    </submittedName>
</protein>
<feature type="non-terminal residue" evidence="1">
    <location>
        <position position="1"/>
    </location>
</feature>